<dbReference type="InterPro" id="IPR053063">
    <property type="entry name" value="PWWP_domain_containing_PDP"/>
</dbReference>
<feature type="non-terminal residue" evidence="8">
    <location>
        <position position="1"/>
    </location>
</feature>
<evidence type="ECO:0000313" key="8">
    <source>
        <dbReference type="EMBL" id="KAG6581865.1"/>
    </source>
</evidence>
<dbReference type="SMART" id="SM00293">
    <property type="entry name" value="PWWP"/>
    <property type="match status" value="1"/>
</dbReference>
<dbReference type="CDD" id="cd11454">
    <property type="entry name" value="bHLH_AtIND_like"/>
    <property type="match status" value="1"/>
</dbReference>
<evidence type="ECO:0000256" key="1">
    <source>
        <dbReference type="ARBA" id="ARBA00004123"/>
    </source>
</evidence>
<feature type="region of interest" description="Disordered" evidence="5">
    <location>
        <begin position="78"/>
        <end position="98"/>
    </location>
</feature>
<dbReference type="PROSITE" id="PS50888">
    <property type="entry name" value="BHLH"/>
    <property type="match status" value="1"/>
</dbReference>
<dbReference type="GO" id="GO:0005634">
    <property type="term" value="C:nucleus"/>
    <property type="evidence" value="ECO:0007669"/>
    <property type="project" value="UniProtKB-SubCell"/>
</dbReference>
<dbReference type="PANTHER" id="PTHR42851:SF19">
    <property type="entry name" value="PWWP DOMAIN-CONTAINING PROTEIN 2-RELATED"/>
    <property type="match status" value="1"/>
</dbReference>
<evidence type="ECO:0000313" key="9">
    <source>
        <dbReference type="Proteomes" id="UP000685013"/>
    </source>
</evidence>
<keyword evidence="9" id="KW-1185">Reference proteome</keyword>
<dbReference type="AlphaFoldDB" id="A0AAV6MHY9"/>
<dbReference type="Pfam" id="PF00855">
    <property type="entry name" value="PWWP"/>
    <property type="match status" value="1"/>
</dbReference>
<dbReference type="InterPro" id="IPR000313">
    <property type="entry name" value="PWWP_dom"/>
</dbReference>
<name>A0AAV6MHY9_9ROSI</name>
<feature type="region of interest" description="Disordered" evidence="5">
    <location>
        <begin position="620"/>
        <end position="648"/>
    </location>
</feature>
<reference evidence="8 9" key="1">
    <citation type="journal article" date="2021" name="Hortic Res">
        <title>The domestication of Cucurbita argyrosperma as revealed by the genome of its wild relative.</title>
        <authorList>
            <person name="Barrera-Redondo J."/>
            <person name="Sanchez-de la Vega G."/>
            <person name="Aguirre-Liguori J.A."/>
            <person name="Castellanos-Morales G."/>
            <person name="Gutierrez-Guerrero Y.T."/>
            <person name="Aguirre-Dugua X."/>
            <person name="Aguirre-Planter E."/>
            <person name="Tenaillon M.I."/>
            <person name="Lira-Saade R."/>
            <person name="Eguiarte L.E."/>
        </authorList>
    </citation>
    <scope>NUCLEOTIDE SEQUENCE [LARGE SCALE GENOMIC DNA]</scope>
    <source>
        <strain evidence="8">JBR-2021</strain>
    </source>
</reference>
<evidence type="ECO:0000259" key="7">
    <source>
        <dbReference type="PROSITE" id="PS50888"/>
    </source>
</evidence>
<comment type="caution">
    <text evidence="8">The sequence shown here is derived from an EMBL/GenBank/DDBJ whole genome shotgun (WGS) entry which is preliminary data.</text>
</comment>
<dbReference type="GO" id="GO:0046983">
    <property type="term" value="F:protein dimerization activity"/>
    <property type="evidence" value="ECO:0007669"/>
    <property type="project" value="InterPro"/>
</dbReference>
<accession>A0AAV6MHY9</accession>
<evidence type="ECO:0000256" key="4">
    <source>
        <dbReference type="ARBA" id="ARBA00023242"/>
    </source>
</evidence>
<feature type="compositionally biased region" description="Basic residues" evidence="5">
    <location>
        <begin position="620"/>
        <end position="630"/>
    </location>
</feature>
<feature type="domain" description="BHLH" evidence="7">
    <location>
        <begin position="137"/>
        <end position="186"/>
    </location>
</feature>
<keyword evidence="2" id="KW-0805">Transcription regulation</keyword>
<keyword evidence="3" id="KW-0804">Transcription</keyword>
<dbReference type="Proteomes" id="UP000685013">
    <property type="component" value="Chromosome 14"/>
</dbReference>
<dbReference type="SMART" id="SM00353">
    <property type="entry name" value="HLH"/>
    <property type="match status" value="1"/>
</dbReference>
<sequence length="772" mass="87288">MDDLLWNGSWSNEEGNRCNESLFVPDDPCRCSNLPLQELQIVAKMSRLPEMAKDEGDSMEDDKGIAPKGGVLDIFENQKPKQQNSTTSSSNNDQVKPFNRDRAMSQMKELVYYAAVFRPVSSGSETVEKKRRRNVKTSKEPQTVAARKRREKISEKIRALQRLVPGGSKMDTASMLDEAASYLKFLRAQIKALEGLSYKLGAIDCWISSSLTFSFSVFICISDSDRLKAWILLKQDFGDLDEANLFDVAVEVGPHVLMDEEEISDDVSADSADSVIEFDVFDLVWSKIPSHPWWPGQICDPAASSIKAMKYFRTGKYLIAFFGDHTFAWKEAAMIKPFQEYFLELQNQNKLESFHQAIDCALEEFSRRVEFSLACSCLSEEVYSKLQTQTLTNAGTPKMLSKRVGGDSFLTAASFDPMKLIYIVKELAMSPFGEADKLELVRARAQLLAFNRWKGYGELPKFDKHNVVFNDIDHILDVKNDYQSESMEDIGIDIKHDEAALSGELKTQDNSVGKCKDNSEHLKDSSTKGTFFLNSMAKEPGRSWKKKHRYEENDGYEVNLHASSTKDEVSTGINIPIALVDFRKTGQTFKVGDSIQKVAELNESNPILKHEDGISLKVVSKTRRGRKRRKETSELVSGGNTGNKLTKTEKRINISASVKTSESEFIKDTYWTDRLIQGIAEDRVYFENQNESMESHVQTPSERVIHTGVNSTNQDELHERMEPDSENSVEDPYPTALILTFTDFDSIPSEPNLNDIFRKYGPLYESKTEVTA</sequence>
<organism evidence="8 9">
    <name type="scientific">Cucurbita argyrosperma subsp. sororia</name>
    <dbReference type="NCBI Taxonomy" id="37648"/>
    <lineage>
        <taxon>Eukaryota</taxon>
        <taxon>Viridiplantae</taxon>
        <taxon>Streptophyta</taxon>
        <taxon>Embryophyta</taxon>
        <taxon>Tracheophyta</taxon>
        <taxon>Spermatophyta</taxon>
        <taxon>Magnoliopsida</taxon>
        <taxon>eudicotyledons</taxon>
        <taxon>Gunneridae</taxon>
        <taxon>Pentapetalae</taxon>
        <taxon>rosids</taxon>
        <taxon>fabids</taxon>
        <taxon>Cucurbitales</taxon>
        <taxon>Cucurbitaceae</taxon>
        <taxon>Cucurbiteae</taxon>
        <taxon>Cucurbita</taxon>
    </lineage>
</organism>
<evidence type="ECO:0000256" key="5">
    <source>
        <dbReference type="SAM" id="MobiDB-lite"/>
    </source>
</evidence>
<protein>
    <submittedName>
        <fullName evidence="8">Transcription factor basic helix-loop-helix 87</fullName>
    </submittedName>
</protein>
<proteinExistence type="predicted"/>
<evidence type="ECO:0000256" key="2">
    <source>
        <dbReference type="ARBA" id="ARBA00023015"/>
    </source>
</evidence>
<dbReference type="InterPro" id="IPR011598">
    <property type="entry name" value="bHLH_dom"/>
</dbReference>
<feature type="region of interest" description="Disordered" evidence="5">
    <location>
        <begin position="125"/>
        <end position="148"/>
    </location>
</feature>
<keyword evidence="4" id="KW-0539">Nucleus</keyword>
<evidence type="ECO:0000256" key="3">
    <source>
        <dbReference type="ARBA" id="ARBA00023163"/>
    </source>
</evidence>
<gene>
    <name evidence="8" type="primary">BHLH87</name>
    <name evidence="8" type="ORF">SDJN03_21867</name>
</gene>
<comment type="subcellular location">
    <subcellularLocation>
        <location evidence="1">Nucleus</location>
    </subcellularLocation>
</comment>
<dbReference type="CDD" id="cd05162">
    <property type="entry name" value="PWWP"/>
    <property type="match status" value="1"/>
</dbReference>
<dbReference type="PROSITE" id="PS50812">
    <property type="entry name" value="PWWP"/>
    <property type="match status" value="1"/>
</dbReference>
<dbReference type="PANTHER" id="PTHR42851">
    <property type="entry name" value="ALDOLASE-RELATED"/>
    <property type="match status" value="1"/>
</dbReference>
<dbReference type="EMBL" id="JAGKQH010000014">
    <property type="protein sequence ID" value="KAG6581865.1"/>
    <property type="molecule type" value="Genomic_DNA"/>
</dbReference>
<dbReference type="Pfam" id="PF00010">
    <property type="entry name" value="HLH"/>
    <property type="match status" value="1"/>
</dbReference>
<evidence type="ECO:0000259" key="6">
    <source>
        <dbReference type="PROSITE" id="PS50812"/>
    </source>
</evidence>
<feature type="domain" description="PWWP" evidence="6">
    <location>
        <begin position="280"/>
        <end position="341"/>
    </location>
</feature>